<comment type="caution">
    <text evidence="4">The sequence shown here is derived from an EMBL/GenBank/DDBJ whole genome shotgun (WGS) entry which is preliminary data.</text>
</comment>
<dbReference type="Proteomes" id="UP000013569">
    <property type="component" value="Unassembled WGS sequence"/>
</dbReference>
<dbReference type="SUPFAM" id="SSF46689">
    <property type="entry name" value="Homeodomain-like"/>
    <property type="match status" value="1"/>
</dbReference>
<feature type="domain" description="PsrA tetracyclin repressor-like C-terminal" evidence="3">
    <location>
        <begin position="94"/>
        <end position="188"/>
    </location>
</feature>
<gene>
    <name evidence="4" type="ORF">GTC6_20485</name>
</gene>
<feature type="domain" description="HTH tetR-type" evidence="2">
    <location>
        <begin position="17"/>
        <end position="62"/>
    </location>
</feature>
<dbReference type="PATRIC" id="fig|1316928.3.peg.4145"/>
<name>R7Y5A1_9ACTN</name>
<evidence type="ECO:0000256" key="1">
    <source>
        <dbReference type="ARBA" id="ARBA00023125"/>
    </source>
</evidence>
<accession>R7Y5A1</accession>
<keyword evidence="1" id="KW-0238">DNA-binding</keyword>
<protein>
    <submittedName>
        <fullName evidence="4">Transcriptional regulator</fullName>
    </submittedName>
</protein>
<dbReference type="InterPro" id="IPR001647">
    <property type="entry name" value="HTH_TetR"/>
</dbReference>
<dbReference type="Pfam" id="PF17939">
    <property type="entry name" value="TetR_C_30"/>
    <property type="match status" value="1"/>
</dbReference>
<proteinExistence type="predicted"/>
<dbReference type="AlphaFoldDB" id="R7Y5A1"/>
<dbReference type="EMBL" id="AQPW01000037">
    <property type="protein sequence ID" value="EON30884.1"/>
    <property type="molecule type" value="Genomic_DNA"/>
</dbReference>
<dbReference type="InterPro" id="IPR041586">
    <property type="entry name" value="PsrA_TetR_C"/>
</dbReference>
<dbReference type="RefSeq" id="WP_010844478.1">
    <property type="nucleotide sequence ID" value="NZ_AQPW01000037.1"/>
</dbReference>
<dbReference type="OrthoDB" id="2356263at2"/>
<dbReference type="GO" id="GO:0003677">
    <property type="term" value="F:DNA binding"/>
    <property type="evidence" value="ECO:0007669"/>
    <property type="project" value="UniProtKB-KW"/>
</dbReference>
<dbReference type="Pfam" id="PF00440">
    <property type="entry name" value="TetR_N"/>
    <property type="match status" value="1"/>
</dbReference>
<dbReference type="InterPro" id="IPR009057">
    <property type="entry name" value="Homeodomain-like_sf"/>
</dbReference>
<evidence type="ECO:0000259" key="3">
    <source>
        <dbReference type="Pfam" id="PF17939"/>
    </source>
</evidence>
<reference evidence="4 5" key="1">
    <citation type="journal article" date="2013" name="Genome Announc.">
        <title>Draft Genome Sequence of a Benzothiophene-Desulfurizing Bacterium, Gordona terrae Strain C-6.</title>
        <authorList>
            <person name="Wang W."/>
            <person name="Ma T."/>
            <person name="Ren Y."/>
            <person name="Li G."/>
        </authorList>
    </citation>
    <scope>NUCLEOTIDE SEQUENCE [LARGE SCALE GENOMIC DNA]</scope>
    <source>
        <strain evidence="4 5">C-6</strain>
    </source>
</reference>
<sequence length="226" mass="24317">MGEGKTEQSARTRALLIGSAEKLIALNGVAAVSNRQISKAAGQGNNYAVGHHFGSKDDLLRATLTSHNVPIERHRRKCLAEVGPDPGVRDWLGCLVGPEVEYLAQLGAPSYFARFFAQVSSDPSATVLLYEETARSEALLTILDRFYGSLPTFPDDVLAVRNNLTRHMIVNALADIERAAEIPAPGAERAGRTDPAAGAAPQTWQHQRDLVVDALTGMWLAPVTPP</sequence>
<dbReference type="Gene3D" id="1.10.357.10">
    <property type="entry name" value="Tetracycline Repressor, domain 2"/>
    <property type="match status" value="1"/>
</dbReference>
<organism evidence="4 5">
    <name type="scientific">Gordonia terrae C-6</name>
    <dbReference type="NCBI Taxonomy" id="1316928"/>
    <lineage>
        <taxon>Bacteria</taxon>
        <taxon>Bacillati</taxon>
        <taxon>Actinomycetota</taxon>
        <taxon>Actinomycetes</taxon>
        <taxon>Mycobacteriales</taxon>
        <taxon>Gordoniaceae</taxon>
        <taxon>Gordonia</taxon>
    </lineage>
</organism>
<evidence type="ECO:0000259" key="2">
    <source>
        <dbReference type="Pfam" id="PF00440"/>
    </source>
</evidence>
<evidence type="ECO:0000313" key="5">
    <source>
        <dbReference type="Proteomes" id="UP000013569"/>
    </source>
</evidence>
<evidence type="ECO:0000313" key="4">
    <source>
        <dbReference type="EMBL" id="EON30884.1"/>
    </source>
</evidence>